<keyword evidence="2" id="KW-1185">Reference proteome</keyword>
<accession>A0A1I1TSU3</accession>
<evidence type="ECO:0000313" key="1">
    <source>
        <dbReference type="EMBL" id="SFD61594.1"/>
    </source>
</evidence>
<proteinExistence type="predicted"/>
<name>A0A1I1TSU3_9ACTN</name>
<sequence length="69" mass="6882">MTSQSAAPALGDIFDLDPQTTDLTTLYPGLADSEPCTGDNCGQSPTTGPTTGCVAPDGPVVPLRGCDAV</sequence>
<organism evidence="1 2">
    <name type="scientific">Streptomyces aidingensis</name>
    <dbReference type="NCBI Taxonomy" id="910347"/>
    <lineage>
        <taxon>Bacteria</taxon>
        <taxon>Bacillati</taxon>
        <taxon>Actinomycetota</taxon>
        <taxon>Actinomycetes</taxon>
        <taxon>Kitasatosporales</taxon>
        <taxon>Streptomycetaceae</taxon>
        <taxon>Streptomyces</taxon>
    </lineage>
</organism>
<dbReference type="RefSeq" id="WP_093841267.1">
    <property type="nucleotide sequence ID" value="NZ_FOLM01000021.1"/>
</dbReference>
<dbReference type="STRING" id="910347.SAMN05421773_12112"/>
<dbReference type="EMBL" id="FOLM01000021">
    <property type="protein sequence ID" value="SFD61594.1"/>
    <property type="molecule type" value="Genomic_DNA"/>
</dbReference>
<evidence type="ECO:0000313" key="2">
    <source>
        <dbReference type="Proteomes" id="UP000199207"/>
    </source>
</evidence>
<dbReference type="Proteomes" id="UP000199207">
    <property type="component" value="Unassembled WGS sequence"/>
</dbReference>
<protein>
    <submittedName>
        <fullName evidence="1">Uncharacterized protein</fullName>
    </submittedName>
</protein>
<gene>
    <name evidence="1" type="ORF">SAMN05421773_12112</name>
</gene>
<reference evidence="1 2" key="1">
    <citation type="submission" date="2016-10" db="EMBL/GenBank/DDBJ databases">
        <authorList>
            <person name="de Groot N.N."/>
        </authorList>
    </citation>
    <scope>NUCLEOTIDE SEQUENCE [LARGE SCALE GENOMIC DNA]</scope>
    <source>
        <strain evidence="1 2">CGMCC 4.5739</strain>
    </source>
</reference>
<dbReference type="OrthoDB" id="4325144at2"/>
<dbReference type="AlphaFoldDB" id="A0A1I1TSU3"/>